<dbReference type="PANTHER" id="PTHR13847">
    <property type="entry name" value="SARCOSINE DEHYDROGENASE-RELATED"/>
    <property type="match status" value="1"/>
</dbReference>
<accession>A0ABR5IAT6</accession>
<evidence type="ECO:0000313" key="3">
    <source>
        <dbReference type="Proteomes" id="UP000037247"/>
    </source>
</evidence>
<protein>
    <submittedName>
        <fullName evidence="2">FAD-dependent oxidoreductase</fullName>
    </submittedName>
</protein>
<comment type="caution">
    <text evidence="2">The sequence shown here is derived from an EMBL/GenBank/DDBJ whole genome shotgun (WGS) entry which is preliminary data.</text>
</comment>
<proteinExistence type="predicted"/>
<evidence type="ECO:0000259" key="1">
    <source>
        <dbReference type="Pfam" id="PF01266"/>
    </source>
</evidence>
<dbReference type="InterPro" id="IPR036188">
    <property type="entry name" value="FAD/NAD-bd_sf"/>
</dbReference>
<dbReference type="Gene3D" id="3.30.9.10">
    <property type="entry name" value="D-Amino Acid Oxidase, subunit A, domain 2"/>
    <property type="match status" value="1"/>
</dbReference>
<dbReference type="RefSeq" id="WP_049699650.1">
    <property type="nucleotide sequence ID" value="NZ_JAQDQF010000006.1"/>
</dbReference>
<sequence length="463" mass="50261">MRNGEVSFWYSTIDPVRRRSPLGGDLDVDIAIVGGGLTGLWSAYYLREALPDARIVVLEKEFCGFGASGRNGGWLSAEVPGNRSHYADIATSRGRDGLEANRRLTATMRSGVDEVLARVAAEHIDCDAVKSGVLHIARCPAQESRLRDELDAEHHFGASDWEYLDADAVADRLSIRGAQAAMFSPQCARVNPMKLTRGVADAVERRGVAIHEDTAVVEISPRSVRTDRGTVRAETILVCLEGFTATMPGRHRALLPLNSSMIVTEVLPEAMWDEIGWEGAELLGETAHAYTYSQRTADGRIALGGRGVPYRYGSGIDHDGETQERTAQSLVDALHELFPATVDVEIAHAWCGVLGVSRDWSASIDFDPTTGIGSASGYVGSGLTTTNVAARTLRDLVVGERTELTDLPWVAHHAKKWEPEPLRWLGVASMYGAYRAADRRELASTSPKSNVIARVADRISGRA</sequence>
<gene>
    <name evidence="2" type="ORF">ABW18_14405</name>
</gene>
<dbReference type="PANTHER" id="PTHR13847:SF285">
    <property type="entry name" value="FAD DEPENDENT OXIDOREDUCTASE DOMAIN-CONTAINING PROTEIN"/>
    <property type="match status" value="1"/>
</dbReference>
<dbReference type="Pfam" id="PF01266">
    <property type="entry name" value="DAO"/>
    <property type="match status" value="1"/>
</dbReference>
<feature type="domain" description="FAD dependent oxidoreductase" evidence="1">
    <location>
        <begin position="29"/>
        <end position="396"/>
    </location>
</feature>
<keyword evidence="3" id="KW-1185">Reference proteome</keyword>
<reference evidence="2 3" key="1">
    <citation type="submission" date="2015-05" db="EMBL/GenBank/DDBJ databases">
        <title>Draft genome sequence of the bacterium Gordonia jacobaea a new member of the Gordonia genus.</title>
        <authorList>
            <person name="Jimenez-Galisteo G."/>
            <person name="Dominguez A."/>
            <person name="Munoz E."/>
            <person name="Vinas M."/>
        </authorList>
    </citation>
    <scope>NUCLEOTIDE SEQUENCE [LARGE SCALE GENOMIC DNA]</scope>
    <source>
        <strain evidence="3">mv1</strain>
    </source>
</reference>
<dbReference type="Gene3D" id="3.50.50.60">
    <property type="entry name" value="FAD/NAD(P)-binding domain"/>
    <property type="match status" value="1"/>
</dbReference>
<dbReference type="SUPFAM" id="SSF51905">
    <property type="entry name" value="FAD/NAD(P)-binding domain"/>
    <property type="match status" value="1"/>
</dbReference>
<evidence type="ECO:0000313" key="2">
    <source>
        <dbReference type="EMBL" id="KNA90717.1"/>
    </source>
</evidence>
<dbReference type="InterPro" id="IPR006076">
    <property type="entry name" value="FAD-dep_OxRdtase"/>
</dbReference>
<dbReference type="Proteomes" id="UP000037247">
    <property type="component" value="Unassembled WGS sequence"/>
</dbReference>
<name>A0ABR5IAT6_9ACTN</name>
<organism evidence="2 3">
    <name type="scientific">Gordonia jacobaea</name>
    <dbReference type="NCBI Taxonomy" id="122202"/>
    <lineage>
        <taxon>Bacteria</taxon>
        <taxon>Bacillati</taxon>
        <taxon>Actinomycetota</taxon>
        <taxon>Actinomycetes</taxon>
        <taxon>Mycobacteriales</taxon>
        <taxon>Gordoniaceae</taxon>
        <taxon>Gordonia</taxon>
    </lineage>
</organism>
<dbReference type="EMBL" id="LDTZ01000018">
    <property type="protein sequence ID" value="KNA90717.1"/>
    <property type="molecule type" value="Genomic_DNA"/>
</dbReference>